<name>A0ABV8FEB5_9ACTN</name>
<evidence type="ECO:0000313" key="10">
    <source>
        <dbReference type="EMBL" id="MFC3986015.1"/>
    </source>
</evidence>
<organism evidence="10 11">
    <name type="scientific">Streptosporangium jomthongense</name>
    <dbReference type="NCBI Taxonomy" id="1193683"/>
    <lineage>
        <taxon>Bacteria</taxon>
        <taxon>Bacillati</taxon>
        <taxon>Actinomycetota</taxon>
        <taxon>Actinomycetes</taxon>
        <taxon>Streptosporangiales</taxon>
        <taxon>Streptosporangiaceae</taxon>
        <taxon>Streptosporangium</taxon>
    </lineage>
</organism>
<dbReference type="PRINTS" id="PR00723">
    <property type="entry name" value="SUBTILISIN"/>
</dbReference>
<gene>
    <name evidence="10" type="ORF">ACFOYY_38210</name>
</gene>
<keyword evidence="4 5" id="KW-0720">Serine protease</keyword>
<evidence type="ECO:0000256" key="5">
    <source>
        <dbReference type="PROSITE-ProRule" id="PRU01240"/>
    </source>
</evidence>
<protein>
    <submittedName>
        <fullName evidence="10">S8 family serine peptidase</fullName>
    </submittedName>
</protein>
<comment type="similarity">
    <text evidence="1 5">Belongs to the peptidase S8 family.</text>
</comment>
<dbReference type="SUPFAM" id="SSF52743">
    <property type="entry name" value="Subtilisin-like"/>
    <property type="match status" value="1"/>
</dbReference>
<evidence type="ECO:0000256" key="6">
    <source>
        <dbReference type="SAM" id="MobiDB-lite"/>
    </source>
</evidence>
<evidence type="ECO:0000259" key="9">
    <source>
        <dbReference type="Pfam" id="PF00082"/>
    </source>
</evidence>
<keyword evidence="2 5" id="KW-0645">Protease</keyword>
<feature type="active site" description="Charge relay system" evidence="5">
    <location>
        <position position="58"/>
    </location>
</feature>
<reference evidence="11" key="1">
    <citation type="journal article" date="2019" name="Int. J. Syst. Evol. Microbiol.">
        <title>The Global Catalogue of Microorganisms (GCM) 10K type strain sequencing project: providing services to taxonomists for standard genome sequencing and annotation.</title>
        <authorList>
            <consortium name="The Broad Institute Genomics Platform"/>
            <consortium name="The Broad Institute Genome Sequencing Center for Infectious Disease"/>
            <person name="Wu L."/>
            <person name="Ma J."/>
        </authorList>
    </citation>
    <scope>NUCLEOTIDE SEQUENCE [LARGE SCALE GENOMIC DNA]</scope>
    <source>
        <strain evidence="11">TBRC 7912</strain>
    </source>
</reference>
<evidence type="ECO:0000313" key="11">
    <source>
        <dbReference type="Proteomes" id="UP001595698"/>
    </source>
</evidence>
<keyword evidence="7" id="KW-0812">Transmembrane</keyword>
<feature type="transmembrane region" description="Helical" evidence="7">
    <location>
        <begin position="366"/>
        <end position="387"/>
    </location>
</feature>
<keyword evidence="7" id="KW-1133">Transmembrane helix</keyword>
<accession>A0ABV8FEB5</accession>
<evidence type="ECO:0000256" key="3">
    <source>
        <dbReference type="ARBA" id="ARBA00022801"/>
    </source>
</evidence>
<feature type="active site" description="Charge relay system" evidence="5">
    <location>
        <position position="93"/>
    </location>
</feature>
<sequence>MLRRLGAAGALITLCLGVCAPAVADDVRRDQRWVLEKMNVEQAWKITKGAGVTVALVDSDVDAQVPELRGRVTVGPEMGSAGPVGDDAKEIWHGTAMASLIAGGGRGEGGLLGIAPEARVLSLPLILRDSEQSAPPLPEQDQRTGTNSPVARAIRYAADHGAKVISMSLGAYGPQKSEREAVSYALAKGVVLVAAAGNDGETPYAVKKDTSFWSFPAGYSGVIGVGAVNERSEPAGFSSDNLSVLVSAPGVEVPVVVPGGGYRPSDGTSSAAALVAGVAALIKAKYPDIPPYLVARALSSTATSAPIAGYDDHVGFGVVDAGAALVRAGELLRASAGTPPDEGERHFGAGLPTEEPARPGPDALRLWVYGTGLAVGLLAFCWTVVTLTRRSG</sequence>
<dbReference type="EMBL" id="JBHSBC010000049">
    <property type="protein sequence ID" value="MFC3986015.1"/>
    <property type="molecule type" value="Genomic_DNA"/>
</dbReference>
<comment type="caution">
    <text evidence="10">The sequence shown here is derived from an EMBL/GenBank/DDBJ whole genome shotgun (WGS) entry which is preliminary data.</text>
</comment>
<feature type="region of interest" description="Disordered" evidence="6">
    <location>
        <begin position="335"/>
        <end position="356"/>
    </location>
</feature>
<keyword evidence="3 5" id="KW-0378">Hydrolase</keyword>
<feature type="active site" description="Charge relay system" evidence="5">
    <location>
        <position position="269"/>
    </location>
</feature>
<dbReference type="Gene3D" id="3.40.50.200">
    <property type="entry name" value="Peptidase S8/S53 domain"/>
    <property type="match status" value="1"/>
</dbReference>
<dbReference type="InterPro" id="IPR000209">
    <property type="entry name" value="Peptidase_S8/S53_dom"/>
</dbReference>
<dbReference type="Pfam" id="PF00082">
    <property type="entry name" value="Peptidase_S8"/>
    <property type="match status" value="1"/>
</dbReference>
<evidence type="ECO:0000256" key="7">
    <source>
        <dbReference type="SAM" id="Phobius"/>
    </source>
</evidence>
<keyword evidence="8" id="KW-0732">Signal</keyword>
<keyword evidence="7" id="KW-0472">Membrane</keyword>
<evidence type="ECO:0000256" key="1">
    <source>
        <dbReference type="ARBA" id="ARBA00011073"/>
    </source>
</evidence>
<feature type="chain" id="PRO_5045377157" evidence="8">
    <location>
        <begin position="25"/>
        <end position="392"/>
    </location>
</feature>
<dbReference type="PANTHER" id="PTHR43806">
    <property type="entry name" value="PEPTIDASE S8"/>
    <property type="match status" value="1"/>
</dbReference>
<evidence type="ECO:0000256" key="4">
    <source>
        <dbReference type="ARBA" id="ARBA00022825"/>
    </source>
</evidence>
<proteinExistence type="inferred from homology"/>
<feature type="domain" description="Peptidase S8/S53" evidence="9">
    <location>
        <begin position="49"/>
        <end position="317"/>
    </location>
</feature>
<dbReference type="InterPro" id="IPR036852">
    <property type="entry name" value="Peptidase_S8/S53_dom_sf"/>
</dbReference>
<evidence type="ECO:0000256" key="2">
    <source>
        <dbReference type="ARBA" id="ARBA00022670"/>
    </source>
</evidence>
<dbReference type="Proteomes" id="UP001595698">
    <property type="component" value="Unassembled WGS sequence"/>
</dbReference>
<dbReference type="PANTHER" id="PTHR43806:SF11">
    <property type="entry name" value="CEREVISIN-RELATED"/>
    <property type="match status" value="1"/>
</dbReference>
<dbReference type="PROSITE" id="PS51892">
    <property type="entry name" value="SUBTILASE"/>
    <property type="match status" value="1"/>
</dbReference>
<evidence type="ECO:0000256" key="8">
    <source>
        <dbReference type="SAM" id="SignalP"/>
    </source>
</evidence>
<keyword evidence="11" id="KW-1185">Reference proteome</keyword>
<dbReference type="RefSeq" id="WP_386196128.1">
    <property type="nucleotide sequence ID" value="NZ_JBHSBC010000049.1"/>
</dbReference>
<feature type="signal peptide" evidence="8">
    <location>
        <begin position="1"/>
        <end position="24"/>
    </location>
</feature>
<dbReference type="InterPro" id="IPR050131">
    <property type="entry name" value="Peptidase_S8_subtilisin-like"/>
</dbReference>
<dbReference type="InterPro" id="IPR015500">
    <property type="entry name" value="Peptidase_S8_subtilisin-rel"/>
</dbReference>